<dbReference type="Proteomes" id="UP000094569">
    <property type="component" value="Unassembled WGS sequence"/>
</dbReference>
<evidence type="ECO:0000313" key="6">
    <source>
        <dbReference type="EMBL" id="ODM15950.1"/>
    </source>
</evidence>
<dbReference type="SUPFAM" id="SSF50969">
    <property type="entry name" value="YVTN repeat-like/Quinoprotein amine dehydrogenase"/>
    <property type="match status" value="1"/>
</dbReference>
<dbReference type="SUPFAM" id="SSF50998">
    <property type="entry name" value="Quinoprotein alcohol dehydrogenase-like"/>
    <property type="match status" value="1"/>
</dbReference>
<keyword evidence="1" id="KW-0853">WD repeat</keyword>
<dbReference type="OrthoDB" id="674604at2759"/>
<dbReference type="VEuPathDB" id="FungiDB:SI65_08791"/>
<accession>A0A1E3B4Q7</accession>
<dbReference type="Pfam" id="PF00400">
    <property type="entry name" value="WD40"/>
    <property type="match status" value="1"/>
</dbReference>
<dbReference type="AlphaFoldDB" id="A0A1E3B4Q7"/>
<evidence type="ECO:0000256" key="5">
    <source>
        <dbReference type="ARBA" id="ARBA00043913"/>
    </source>
</evidence>
<dbReference type="InterPro" id="IPR015943">
    <property type="entry name" value="WD40/YVTN_repeat-like_dom_sf"/>
</dbReference>
<evidence type="ECO:0000256" key="3">
    <source>
        <dbReference type="ARBA" id="ARBA00038415"/>
    </source>
</evidence>
<organism evidence="6 7">
    <name type="scientific">Aspergillus cristatus</name>
    <name type="common">Chinese Fuzhuan brick tea-fermentation fungus</name>
    <name type="synonym">Eurotium cristatum</name>
    <dbReference type="NCBI Taxonomy" id="573508"/>
    <lineage>
        <taxon>Eukaryota</taxon>
        <taxon>Fungi</taxon>
        <taxon>Dikarya</taxon>
        <taxon>Ascomycota</taxon>
        <taxon>Pezizomycotina</taxon>
        <taxon>Eurotiomycetes</taxon>
        <taxon>Eurotiomycetidae</taxon>
        <taxon>Eurotiales</taxon>
        <taxon>Aspergillaceae</taxon>
        <taxon>Aspergillus</taxon>
        <taxon>Aspergillus subgen. Aspergillus</taxon>
    </lineage>
</organism>
<comment type="caution">
    <text evidence="6">The sequence shown here is derived from an EMBL/GenBank/DDBJ whole genome shotgun (WGS) entry which is preliminary data.</text>
</comment>
<gene>
    <name evidence="6" type="ORF">SI65_08791</name>
</gene>
<name>A0A1E3B4Q7_ASPCR</name>
<protein>
    <recommendedName>
        <fullName evidence="4">Mitochondrial division protein 1</fullName>
    </recommendedName>
</protein>
<keyword evidence="2" id="KW-0677">Repeat</keyword>
<dbReference type="InterPro" id="IPR011044">
    <property type="entry name" value="Quino_amine_DH_bsu"/>
</dbReference>
<proteinExistence type="inferred from homology"/>
<comment type="function">
    <text evidence="5">Involved in mitochondrial fission. Acts as an adapter protein required to form mitochondrial fission complexes. Formation of these complexes is required to promote constriction and fission of the mitochondrial compartment at a late step in mitochondrial division.</text>
</comment>
<sequence length="589" mass="65801">MPFGHEDAELVLAFLKDHLLHWIEVLGLIGRITAAVNRILELEKAIPEQLERHKALHEFLYDSGRFLLYHRSIIEDTPLQVYHMATVFTPTESLMRTQFHDQNPKWLPSPPMMQGYWDQMEQEFHVGTTFIGAINPAHDGVTMACSTGDFVIWIWNVRTGQVEQRLESPTFVTTLAFSKDGNRLLSLTKFRLCAWNLVTGQPETALTEQKLDLSPFFFGSKVTMLLSEDSILVISNSATGTVERTLDNRSYGSELAFDGIRIAFWTDNMAYLCSMETRTAEHSLEFPVNVRSIKFSPTRLAIFLFDSSIQIRDLVSGQCINTLRPSDCTDSLAISSDGTKLVCAALCYAHVWDLTTGHLEGTLDNNPERIGCLSFVDHDRKLAVSHGTRVRIWDTGSLLNSEKSPRSKEVTHLGLSGKGSKVILSFADESVEVRDVITGRIELKKAGQGGKPIISPDGTRVASVGHDDCLRVWNAVNGDTEIAIECPLGDDNFAFSPDSTKLIVRPIRPLNRAVVEVWSLVARKQEQIIPWEPKGSVTISPDGTKASFKTPWNFSSPIEILCLKRGQIEHSLERTKNVIDALAISHKIT</sequence>
<dbReference type="InterPro" id="IPR001680">
    <property type="entry name" value="WD40_rpt"/>
</dbReference>
<evidence type="ECO:0000256" key="1">
    <source>
        <dbReference type="ARBA" id="ARBA00022574"/>
    </source>
</evidence>
<evidence type="ECO:0000313" key="7">
    <source>
        <dbReference type="Proteomes" id="UP000094569"/>
    </source>
</evidence>
<dbReference type="PANTHER" id="PTHR22847">
    <property type="entry name" value="WD40 REPEAT PROTEIN"/>
    <property type="match status" value="1"/>
</dbReference>
<dbReference type="EMBL" id="JXNT01000014">
    <property type="protein sequence ID" value="ODM15950.1"/>
    <property type="molecule type" value="Genomic_DNA"/>
</dbReference>
<comment type="similarity">
    <text evidence="3">Belongs to the WD repeat MDV1/CAF4 family.</text>
</comment>
<dbReference type="SMART" id="SM00320">
    <property type="entry name" value="WD40"/>
    <property type="match status" value="6"/>
</dbReference>
<evidence type="ECO:0000256" key="2">
    <source>
        <dbReference type="ARBA" id="ARBA00022737"/>
    </source>
</evidence>
<evidence type="ECO:0000256" key="4">
    <source>
        <dbReference type="ARBA" id="ARBA00039789"/>
    </source>
</evidence>
<dbReference type="Gene3D" id="2.130.10.10">
    <property type="entry name" value="YVTN repeat-like/Quinoprotein amine dehydrogenase"/>
    <property type="match status" value="3"/>
</dbReference>
<dbReference type="PANTHER" id="PTHR22847:SF637">
    <property type="entry name" value="WD REPEAT DOMAIN 5B"/>
    <property type="match status" value="1"/>
</dbReference>
<dbReference type="GO" id="GO:1990234">
    <property type="term" value="C:transferase complex"/>
    <property type="evidence" value="ECO:0007669"/>
    <property type="project" value="UniProtKB-ARBA"/>
</dbReference>
<keyword evidence="7" id="KW-1185">Reference proteome</keyword>
<dbReference type="InterPro" id="IPR011047">
    <property type="entry name" value="Quinoprotein_ADH-like_sf"/>
</dbReference>
<reference evidence="6 7" key="1">
    <citation type="journal article" date="2016" name="BMC Genomics">
        <title>Comparative genomic and transcriptomic analyses of the Fuzhuan brick tea-fermentation fungus Aspergillus cristatus.</title>
        <authorList>
            <person name="Ge Y."/>
            <person name="Wang Y."/>
            <person name="Liu Y."/>
            <person name="Tan Y."/>
            <person name="Ren X."/>
            <person name="Zhang X."/>
            <person name="Hyde K.D."/>
            <person name="Liu Y."/>
            <person name="Liu Z."/>
        </authorList>
    </citation>
    <scope>NUCLEOTIDE SEQUENCE [LARGE SCALE GENOMIC DNA]</scope>
    <source>
        <strain evidence="6 7">GZAAS20.1005</strain>
    </source>
</reference>
<dbReference type="STRING" id="573508.A0A1E3B4Q7"/>